<organism evidence="1 2">
    <name type="scientific">Triticum turgidum subsp. durum</name>
    <name type="common">Durum wheat</name>
    <name type="synonym">Triticum durum</name>
    <dbReference type="NCBI Taxonomy" id="4567"/>
    <lineage>
        <taxon>Eukaryota</taxon>
        <taxon>Viridiplantae</taxon>
        <taxon>Streptophyta</taxon>
        <taxon>Embryophyta</taxon>
        <taxon>Tracheophyta</taxon>
        <taxon>Spermatophyta</taxon>
        <taxon>Magnoliopsida</taxon>
        <taxon>Liliopsida</taxon>
        <taxon>Poales</taxon>
        <taxon>Poaceae</taxon>
        <taxon>BOP clade</taxon>
        <taxon>Pooideae</taxon>
        <taxon>Triticodae</taxon>
        <taxon>Triticeae</taxon>
        <taxon>Triticinae</taxon>
        <taxon>Triticum</taxon>
    </lineage>
</organism>
<accession>A0A9R0ZG09</accession>
<dbReference type="Gramene" id="TRITD7Av1G168000.1">
    <property type="protein sequence ID" value="TRITD7Av1G168000.1"/>
    <property type="gene ID" value="TRITD7Av1G168000"/>
</dbReference>
<sequence length="82" mass="9395">MLLCNFNFFSVLNMIYYLGVGNLSCCIGLEAKVVAAAIIIAGQPWEWKWVARDKRALCPHVTSPRFSQYYNLVCIVNFFLDK</sequence>
<proteinExistence type="predicted"/>
<dbReference type="AlphaFoldDB" id="A0A9R0ZG09"/>
<protein>
    <submittedName>
        <fullName evidence="1">Uncharacterized protein</fullName>
    </submittedName>
</protein>
<dbReference type="EMBL" id="LT934123">
    <property type="protein sequence ID" value="VAI76384.1"/>
    <property type="molecule type" value="Genomic_DNA"/>
</dbReference>
<gene>
    <name evidence="1" type="ORF">TRITD_7Av1G168000</name>
</gene>
<name>A0A9R0ZG09_TRITD</name>
<reference evidence="1 2" key="1">
    <citation type="submission" date="2017-09" db="EMBL/GenBank/DDBJ databases">
        <authorList>
            <consortium name="International Durum Wheat Genome Sequencing Consortium (IDWGSC)"/>
            <person name="Milanesi L."/>
        </authorList>
    </citation>
    <scope>NUCLEOTIDE SEQUENCE [LARGE SCALE GENOMIC DNA]</scope>
    <source>
        <strain evidence="2">cv. Svevo</strain>
    </source>
</reference>
<keyword evidence="2" id="KW-1185">Reference proteome</keyword>
<dbReference type="Proteomes" id="UP000324705">
    <property type="component" value="Chromosome 7A"/>
</dbReference>
<evidence type="ECO:0000313" key="2">
    <source>
        <dbReference type="Proteomes" id="UP000324705"/>
    </source>
</evidence>
<evidence type="ECO:0000313" key="1">
    <source>
        <dbReference type="EMBL" id="VAI76384.1"/>
    </source>
</evidence>